<protein>
    <submittedName>
        <fullName evidence="2">Uncharacterized protein</fullName>
    </submittedName>
</protein>
<accession>A0A7J8C8Y3</accession>
<comment type="caution">
    <text evidence="2">The sequence shown here is derived from an EMBL/GenBank/DDBJ whole genome shotgun (WGS) entry which is preliminary data.</text>
</comment>
<dbReference type="InParanoid" id="A0A7J8C8Y3"/>
<dbReference type="AlphaFoldDB" id="A0A7J8C8Y3"/>
<feature type="compositionally biased region" description="Basic and acidic residues" evidence="1">
    <location>
        <begin position="96"/>
        <end position="109"/>
    </location>
</feature>
<reference evidence="2 3" key="1">
    <citation type="journal article" date="2020" name="Nature">
        <title>Six reference-quality genomes reveal evolution of bat adaptations.</title>
        <authorList>
            <person name="Jebb D."/>
            <person name="Huang Z."/>
            <person name="Pippel M."/>
            <person name="Hughes G.M."/>
            <person name="Lavrichenko K."/>
            <person name="Devanna P."/>
            <person name="Winkler S."/>
            <person name="Jermiin L.S."/>
            <person name="Skirmuntt E.C."/>
            <person name="Katzourakis A."/>
            <person name="Burkitt-Gray L."/>
            <person name="Ray D.A."/>
            <person name="Sullivan K.A.M."/>
            <person name="Roscito J.G."/>
            <person name="Kirilenko B.M."/>
            <person name="Davalos L.M."/>
            <person name="Corthals A.P."/>
            <person name="Power M.L."/>
            <person name="Jones G."/>
            <person name="Ransome R.D."/>
            <person name="Dechmann D.K.N."/>
            <person name="Locatelli A.G."/>
            <person name="Puechmaille S.J."/>
            <person name="Fedrigo O."/>
            <person name="Jarvis E.D."/>
            <person name="Hiller M."/>
            <person name="Vernes S.C."/>
            <person name="Myers E.W."/>
            <person name="Teeling E.C."/>
        </authorList>
    </citation>
    <scope>NUCLEOTIDE SEQUENCE [LARGE SCALE GENOMIC DNA]</scope>
    <source>
        <strain evidence="2">MMolMol1</strain>
        <tissue evidence="2">Muscle</tissue>
    </source>
</reference>
<name>A0A7J8C8Y3_MOLMO</name>
<organism evidence="2 3">
    <name type="scientific">Molossus molossus</name>
    <name type="common">Pallas' mastiff bat</name>
    <name type="synonym">Vespertilio molossus</name>
    <dbReference type="NCBI Taxonomy" id="27622"/>
    <lineage>
        <taxon>Eukaryota</taxon>
        <taxon>Metazoa</taxon>
        <taxon>Chordata</taxon>
        <taxon>Craniata</taxon>
        <taxon>Vertebrata</taxon>
        <taxon>Euteleostomi</taxon>
        <taxon>Mammalia</taxon>
        <taxon>Eutheria</taxon>
        <taxon>Laurasiatheria</taxon>
        <taxon>Chiroptera</taxon>
        <taxon>Yangochiroptera</taxon>
        <taxon>Molossidae</taxon>
        <taxon>Molossus</taxon>
    </lineage>
</organism>
<keyword evidence="3" id="KW-1185">Reference proteome</keyword>
<feature type="region of interest" description="Disordered" evidence="1">
    <location>
        <begin position="25"/>
        <end position="109"/>
    </location>
</feature>
<feature type="compositionally biased region" description="Low complexity" evidence="1">
    <location>
        <begin position="25"/>
        <end position="36"/>
    </location>
</feature>
<gene>
    <name evidence="2" type="ORF">HJG59_009929</name>
</gene>
<dbReference type="Proteomes" id="UP000550707">
    <property type="component" value="Unassembled WGS sequence"/>
</dbReference>
<sequence>MPHCLPPRLLPTAVNVARLSSVLPARAPRPSASRARTQGSRRLRTAGGAGIPSRRFPRSDGAVSRDLGVNSPEWRPEACLPRRHRYSGPSGPELKTAADRVEGRKRERNIDVKGTHRVVVTWTTQPGPGINCSRDWLTE</sequence>
<proteinExistence type="predicted"/>
<evidence type="ECO:0000313" key="3">
    <source>
        <dbReference type="Proteomes" id="UP000550707"/>
    </source>
</evidence>
<dbReference type="EMBL" id="JACASF010000021">
    <property type="protein sequence ID" value="KAF6407286.1"/>
    <property type="molecule type" value="Genomic_DNA"/>
</dbReference>
<evidence type="ECO:0000313" key="2">
    <source>
        <dbReference type="EMBL" id="KAF6407286.1"/>
    </source>
</evidence>
<evidence type="ECO:0000256" key="1">
    <source>
        <dbReference type="SAM" id="MobiDB-lite"/>
    </source>
</evidence>